<dbReference type="AlphaFoldDB" id="A0AAD1UCA2"/>
<evidence type="ECO:0000256" key="1">
    <source>
        <dbReference type="SAM" id="MobiDB-lite"/>
    </source>
</evidence>
<dbReference type="EMBL" id="CAMPGE010005773">
    <property type="protein sequence ID" value="CAI2364612.1"/>
    <property type="molecule type" value="Genomic_DNA"/>
</dbReference>
<feature type="compositionally biased region" description="Basic and acidic residues" evidence="1">
    <location>
        <begin position="209"/>
        <end position="220"/>
    </location>
</feature>
<reference evidence="2" key="1">
    <citation type="submission" date="2023-07" db="EMBL/GenBank/DDBJ databases">
        <authorList>
            <consortium name="AG Swart"/>
            <person name="Singh M."/>
            <person name="Singh A."/>
            <person name="Seah K."/>
            <person name="Emmerich C."/>
        </authorList>
    </citation>
    <scope>NUCLEOTIDE SEQUENCE</scope>
    <source>
        <strain evidence="2">DP1</strain>
    </source>
</reference>
<gene>
    <name evidence="2" type="ORF">ECRASSUSDP1_LOCUS5957</name>
</gene>
<keyword evidence="3" id="KW-1185">Reference proteome</keyword>
<feature type="region of interest" description="Disordered" evidence="1">
    <location>
        <begin position="1"/>
        <end position="27"/>
    </location>
</feature>
<name>A0AAD1UCA2_EUPCR</name>
<protein>
    <submittedName>
        <fullName evidence="2">Uncharacterized protein</fullName>
    </submittedName>
</protein>
<evidence type="ECO:0000313" key="3">
    <source>
        <dbReference type="Proteomes" id="UP001295684"/>
    </source>
</evidence>
<proteinExistence type="predicted"/>
<dbReference type="Proteomes" id="UP001295684">
    <property type="component" value="Unassembled WGS sequence"/>
</dbReference>
<organism evidence="2 3">
    <name type="scientific">Euplotes crassus</name>
    <dbReference type="NCBI Taxonomy" id="5936"/>
    <lineage>
        <taxon>Eukaryota</taxon>
        <taxon>Sar</taxon>
        <taxon>Alveolata</taxon>
        <taxon>Ciliophora</taxon>
        <taxon>Intramacronucleata</taxon>
        <taxon>Spirotrichea</taxon>
        <taxon>Hypotrichia</taxon>
        <taxon>Euplotida</taxon>
        <taxon>Euplotidae</taxon>
        <taxon>Moneuplotes</taxon>
    </lineage>
</organism>
<evidence type="ECO:0000313" key="2">
    <source>
        <dbReference type="EMBL" id="CAI2364612.1"/>
    </source>
</evidence>
<accession>A0AAD1UCA2</accession>
<sequence>MEYDEDARILSEQLMGTDPFGDQSSSKPHRIIDYAEGVQKSFGNINQEESDYAVESESEDPIDHENYKGMYYEDNTEKYECPLTGAHFEYKDMCERLNKIKQDIRHSEERESLSESFDFDNFVLGDSIKQSRNQNDIKQSQTENKENLACNIIKANDFKPSCYKNSYISQQKDLSELCKSLKTKQRRACRNNTEGVDLKCFPTVEDSFKNKSRQSREKKPLKILFKSKPKLAQNP</sequence>
<feature type="region of interest" description="Disordered" evidence="1">
    <location>
        <begin position="209"/>
        <end position="235"/>
    </location>
</feature>
<comment type="caution">
    <text evidence="2">The sequence shown here is derived from an EMBL/GenBank/DDBJ whole genome shotgun (WGS) entry which is preliminary data.</text>
</comment>